<evidence type="ECO:0000256" key="5">
    <source>
        <dbReference type="ARBA" id="ARBA00022676"/>
    </source>
</evidence>
<keyword evidence="13" id="KW-0325">Glycoprotein</keyword>
<comment type="catalytic activity">
    <reaction evidence="14">
        <text>3-O-(N-acetyl-beta-D-glucosaminyl-(1-&gt;4)-alpha-D-mannosyl)-L-threonyl-[protein] + UDP-N-acetyl-alpha-D-galactosamine = 3-O-[beta-D-GalNAc-(1-&gt;3)-beta-D-GlcNAc-(1-&gt;4)-alpha-D-Man]-L-Thr-[protein] + UDP + H(+)</text>
        <dbReference type="Rhea" id="RHEA:37667"/>
        <dbReference type="Rhea" id="RHEA-COMP:13308"/>
        <dbReference type="Rhea" id="RHEA-COMP:13618"/>
        <dbReference type="ChEBI" id="CHEBI:15378"/>
        <dbReference type="ChEBI" id="CHEBI:58223"/>
        <dbReference type="ChEBI" id="CHEBI:67138"/>
        <dbReference type="ChEBI" id="CHEBI:136709"/>
        <dbReference type="ChEBI" id="CHEBI:137540"/>
        <dbReference type="EC" id="2.4.1.313"/>
    </reaction>
</comment>
<evidence type="ECO:0000256" key="9">
    <source>
        <dbReference type="ARBA" id="ARBA00022968"/>
    </source>
</evidence>
<comment type="pathway">
    <text evidence="3">Protein modification; protein glycosylation.</text>
</comment>
<dbReference type="GO" id="GO:0008194">
    <property type="term" value="F:UDP-glycosyltransferase activity"/>
    <property type="evidence" value="ECO:0007669"/>
    <property type="project" value="TreeGrafter"/>
</dbReference>
<evidence type="ECO:0000256" key="7">
    <source>
        <dbReference type="ARBA" id="ARBA00022692"/>
    </source>
</evidence>
<evidence type="ECO:0000313" key="16">
    <source>
        <dbReference type="EMBL" id="KAK3092392.1"/>
    </source>
</evidence>
<dbReference type="EMBL" id="VSWD01000009">
    <property type="protein sequence ID" value="KAK3092392.1"/>
    <property type="molecule type" value="Genomic_DNA"/>
</dbReference>
<comment type="subcellular location">
    <subcellularLocation>
        <location evidence="1">Endoplasmic reticulum</location>
    </subcellularLocation>
    <subcellularLocation>
        <location evidence="2 15">Golgi apparatus membrane</location>
        <topology evidence="2 15">Single-pass type II membrane protein</topology>
    </subcellularLocation>
</comment>
<dbReference type="Proteomes" id="UP001186944">
    <property type="component" value="Unassembled WGS sequence"/>
</dbReference>
<evidence type="ECO:0000256" key="10">
    <source>
        <dbReference type="ARBA" id="ARBA00022989"/>
    </source>
</evidence>
<dbReference type="Pfam" id="PF01762">
    <property type="entry name" value="Galactosyl_T"/>
    <property type="match status" value="1"/>
</dbReference>
<comment type="caution">
    <text evidence="16">The sequence shown here is derived from an EMBL/GenBank/DDBJ whole genome shotgun (WGS) entry which is preliminary data.</text>
</comment>
<dbReference type="GO" id="GO:0016758">
    <property type="term" value="F:hexosyltransferase activity"/>
    <property type="evidence" value="ECO:0007669"/>
    <property type="project" value="InterPro"/>
</dbReference>
<evidence type="ECO:0000256" key="2">
    <source>
        <dbReference type="ARBA" id="ARBA00004323"/>
    </source>
</evidence>
<keyword evidence="11 15" id="KW-0333">Golgi apparatus</keyword>
<keyword evidence="9" id="KW-0735">Signal-anchor</keyword>
<dbReference type="GO" id="GO:0005783">
    <property type="term" value="C:endoplasmic reticulum"/>
    <property type="evidence" value="ECO:0007669"/>
    <property type="project" value="UniProtKB-SubCell"/>
</dbReference>
<proteinExistence type="inferred from homology"/>
<evidence type="ECO:0000256" key="14">
    <source>
        <dbReference type="ARBA" id="ARBA00047667"/>
    </source>
</evidence>
<dbReference type="GO" id="GO:0006493">
    <property type="term" value="P:protein O-linked glycosylation"/>
    <property type="evidence" value="ECO:0007669"/>
    <property type="project" value="TreeGrafter"/>
</dbReference>
<accession>A0AA88XV43</accession>
<evidence type="ECO:0000256" key="1">
    <source>
        <dbReference type="ARBA" id="ARBA00004240"/>
    </source>
</evidence>
<keyword evidence="10" id="KW-1133">Transmembrane helix</keyword>
<evidence type="ECO:0000256" key="12">
    <source>
        <dbReference type="ARBA" id="ARBA00023136"/>
    </source>
</evidence>
<dbReference type="EC" id="2.4.1.-" evidence="15"/>
<evidence type="ECO:0000256" key="15">
    <source>
        <dbReference type="RuleBase" id="RU363063"/>
    </source>
</evidence>
<dbReference type="AlphaFoldDB" id="A0AA88XV43"/>
<name>A0AA88XV43_PINIB</name>
<comment type="similarity">
    <text evidence="4 15">Belongs to the glycosyltransferase 31 family.</text>
</comment>
<keyword evidence="6" id="KW-0808">Transferase</keyword>
<protein>
    <recommendedName>
        <fullName evidence="15">Hexosyltransferase</fullName>
        <ecNumber evidence="15">2.4.1.-</ecNumber>
    </recommendedName>
</protein>
<sequence length="313" mass="36093">MRIYNRLHLSSIQDVVHDGFEGALLLEGENVDANYDVTQTISATFTKTTWAGVGGTIVLQKPKLSNSSLKYFFSISLTAIIQEPGNLREVSRGQNARDQEWRQHQRVVGQRLFKEMKEFGDVIIVDTTDVYRNLVRKLMLFYKWLAEREKVQFVLKTDDDCFLNLEKIVTQLKTSGSDLTHFWWGNFRRQWFVETYGKWMELDYTADVYPAFACGSGYIIPREISQWLSQNAHRLHSYQGEDVSMGIYMATILPTLIDVSIMIVEDDSSDGRCFVEQENSAIDFPVIEYLKCNDYFIPAVSSEEKHSFGPLLV</sequence>
<organism evidence="16 17">
    <name type="scientific">Pinctada imbricata</name>
    <name type="common">Atlantic pearl-oyster</name>
    <name type="synonym">Pinctada martensii</name>
    <dbReference type="NCBI Taxonomy" id="66713"/>
    <lineage>
        <taxon>Eukaryota</taxon>
        <taxon>Metazoa</taxon>
        <taxon>Spiralia</taxon>
        <taxon>Lophotrochozoa</taxon>
        <taxon>Mollusca</taxon>
        <taxon>Bivalvia</taxon>
        <taxon>Autobranchia</taxon>
        <taxon>Pteriomorphia</taxon>
        <taxon>Pterioida</taxon>
        <taxon>Pterioidea</taxon>
        <taxon>Pteriidae</taxon>
        <taxon>Pinctada</taxon>
    </lineage>
</organism>
<gene>
    <name evidence="16" type="ORF">FSP39_002253</name>
</gene>
<dbReference type="GO" id="GO:0000139">
    <property type="term" value="C:Golgi membrane"/>
    <property type="evidence" value="ECO:0007669"/>
    <property type="project" value="UniProtKB-SubCell"/>
</dbReference>
<keyword evidence="7" id="KW-0812">Transmembrane</keyword>
<evidence type="ECO:0000256" key="13">
    <source>
        <dbReference type="ARBA" id="ARBA00023180"/>
    </source>
</evidence>
<evidence type="ECO:0000256" key="3">
    <source>
        <dbReference type="ARBA" id="ARBA00004922"/>
    </source>
</evidence>
<dbReference type="PANTHER" id="PTHR11214">
    <property type="entry name" value="BETA-1,3-N-ACETYLGLUCOSAMINYLTRANSFERASE"/>
    <property type="match status" value="1"/>
</dbReference>
<reference evidence="16" key="1">
    <citation type="submission" date="2019-08" db="EMBL/GenBank/DDBJ databases">
        <title>The improved chromosome-level genome for the pearl oyster Pinctada fucata martensii using PacBio sequencing and Hi-C.</title>
        <authorList>
            <person name="Zheng Z."/>
        </authorList>
    </citation>
    <scope>NUCLEOTIDE SEQUENCE</scope>
    <source>
        <strain evidence="16">ZZ-2019</strain>
        <tissue evidence="16">Adductor muscle</tissue>
    </source>
</reference>
<dbReference type="Gene3D" id="3.90.550.50">
    <property type="match status" value="1"/>
</dbReference>
<evidence type="ECO:0000256" key="6">
    <source>
        <dbReference type="ARBA" id="ARBA00022679"/>
    </source>
</evidence>
<dbReference type="PANTHER" id="PTHR11214:SF219">
    <property type="entry name" value="UDP-GALNAC:BETA-1,3-N-ACETYLGALACTOSAMINYLTRANSFERASE 2"/>
    <property type="match status" value="1"/>
</dbReference>
<evidence type="ECO:0000256" key="8">
    <source>
        <dbReference type="ARBA" id="ARBA00022824"/>
    </source>
</evidence>
<keyword evidence="12" id="KW-0472">Membrane</keyword>
<evidence type="ECO:0000256" key="11">
    <source>
        <dbReference type="ARBA" id="ARBA00023034"/>
    </source>
</evidence>
<keyword evidence="8" id="KW-0256">Endoplasmic reticulum</keyword>
<evidence type="ECO:0000256" key="4">
    <source>
        <dbReference type="ARBA" id="ARBA00008661"/>
    </source>
</evidence>
<dbReference type="InterPro" id="IPR002659">
    <property type="entry name" value="Glyco_trans_31"/>
</dbReference>
<keyword evidence="17" id="KW-1185">Reference proteome</keyword>
<evidence type="ECO:0000313" key="17">
    <source>
        <dbReference type="Proteomes" id="UP001186944"/>
    </source>
</evidence>
<keyword evidence="5 15" id="KW-0328">Glycosyltransferase</keyword>